<sequence length="38" mass="4446">MKIVPKINGQFCKDKKFSQNYAKSRIVSFFEGDQYSNV</sequence>
<dbReference type="Proteomes" id="UP000012159">
    <property type="component" value="Unassembled WGS sequence"/>
</dbReference>
<evidence type="ECO:0000313" key="2">
    <source>
        <dbReference type="Proteomes" id="UP000012159"/>
    </source>
</evidence>
<dbReference type="AlphaFoldDB" id="M6W411"/>
<comment type="caution">
    <text evidence="1">The sequence shown here is derived from an EMBL/GenBank/DDBJ whole genome shotgun (WGS) entry which is preliminary data.</text>
</comment>
<evidence type="ECO:0000313" key="1">
    <source>
        <dbReference type="EMBL" id="EMO62206.1"/>
    </source>
</evidence>
<reference evidence="1 2" key="1">
    <citation type="submission" date="2013-01" db="EMBL/GenBank/DDBJ databases">
        <authorList>
            <person name="Harkins D.M."/>
            <person name="Durkin A.S."/>
            <person name="Brinkac L.M."/>
            <person name="Haft D.H."/>
            <person name="Selengut J.D."/>
            <person name="Sanka R."/>
            <person name="DePew J."/>
            <person name="Purushe J."/>
            <person name="Picardeau M."/>
            <person name="Werts C."/>
            <person name="Goarant C."/>
            <person name="Vinetz J.M."/>
            <person name="Sutton G.G."/>
            <person name="Nierman W.C."/>
            <person name="Fouts D.E."/>
        </authorList>
    </citation>
    <scope>NUCLEOTIDE SEQUENCE [LARGE SCALE GENOMIC DNA]</scope>
    <source>
        <strain evidence="1 2">200901868</strain>
    </source>
</reference>
<protein>
    <submittedName>
        <fullName evidence="1">Uncharacterized protein</fullName>
    </submittedName>
</protein>
<name>M6W411_LEPBO</name>
<proteinExistence type="predicted"/>
<dbReference type="EMBL" id="AKWF02000085">
    <property type="protein sequence ID" value="EMO62206.1"/>
    <property type="molecule type" value="Genomic_DNA"/>
</dbReference>
<gene>
    <name evidence="1" type="ORF">LEP1GSC133_4996</name>
</gene>
<accession>M6W411</accession>
<organism evidence="1 2">
    <name type="scientific">Leptospira borgpetersenii serovar Pomona str. 200901868</name>
    <dbReference type="NCBI Taxonomy" id="1192866"/>
    <lineage>
        <taxon>Bacteria</taxon>
        <taxon>Pseudomonadati</taxon>
        <taxon>Spirochaetota</taxon>
        <taxon>Spirochaetia</taxon>
        <taxon>Leptospirales</taxon>
        <taxon>Leptospiraceae</taxon>
        <taxon>Leptospira</taxon>
    </lineage>
</organism>